<evidence type="ECO:0000313" key="1">
    <source>
        <dbReference type="EMBL" id="KUM45297.1"/>
    </source>
</evidence>
<gene>
    <name evidence="1" type="ORF">ABT39_MTgene3470</name>
</gene>
<reference evidence="1" key="1">
    <citation type="journal article" date="2015" name="Genome Biol. Evol.">
        <title>Organellar Genomes of White Spruce (Picea glauca): Assembly and Annotation.</title>
        <authorList>
            <person name="Jackman S.D."/>
            <person name="Warren R.L."/>
            <person name="Gibb E.A."/>
            <person name="Vandervalk B.P."/>
            <person name="Mohamadi H."/>
            <person name="Chu J."/>
            <person name="Raymond A."/>
            <person name="Pleasance S."/>
            <person name="Coope R."/>
            <person name="Wildung M.R."/>
            <person name="Ritland C.E."/>
            <person name="Bousquet J."/>
            <person name="Jones S.J."/>
            <person name="Bohlmann J."/>
            <person name="Birol I."/>
        </authorList>
    </citation>
    <scope>NUCLEOTIDE SEQUENCE [LARGE SCALE GENOMIC DNA]</scope>
    <source>
        <tissue evidence="1">Flushing bud</tissue>
    </source>
</reference>
<name>A0A101LTY9_PICGL</name>
<dbReference type="AlphaFoldDB" id="A0A101LTY9"/>
<proteinExistence type="predicted"/>
<comment type="caution">
    <text evidence="1">The sequence shown here is derived from an EMBL/GenBank/DDBJ whole genome shotgun (WGS) entry which is preliminary data.</text>
</comment>
<protein>
    <submittedName>
        <fullName evidence="1">Uncharacterized protein</fullName>
    </submittedName>
</protein>
<geneLocation type="mitochondrion" evidence="1"/>
<dbReference type="EMBL" id="LKAM01000021">
    <property type="protein sequence ID" value="KUM45297.1"/>
    <property type="molecule type" value="Genomic_DNA"/>
</dbReference>
<keyword evidence="1" id="KW-0496">Mitochondrion</keyword>
<sequence>MGWNFLFRGMTTGYWLAMITVYRRPLATTTGNDRTMTLYNDRLLPAGMTTGSSQGGDANLSPSACFPSACSPYGGAPVKR</sequence>
<organism evidence="1">
    <name type="scientific">Picea glauca</name>
    <name type="common">White spruce</name>
    <name type="synonym">Pinus glauca</name>
    <dbReference type="NCBI Taxonomy" id="3330"/>
    <lineage>
        <taxon>Eukaryota</taxon>
        <taxon>Viridiplantae</taxon>
        <taxon>Streptophyta</taxon>
        <taxon>Embryophyta</taxon>
        <taxon>Tracheophyta</taxon>
        <taxon>Spermatophyta</taxon>
        <taxon>Pinopsida</taxon>
        <taxon>Pinidae</taxon>
        <taxon>Conifers I</taxon>
        <taxon>Pinales</taxon>
        <taxon>Pinaceae</taxon>
        <taxon>Picea</taxon>
    </lineage>
</organism>
<accession>A0A101LTY9</accession>